<accession>A0A917XYG0</accession>
<protein>
    <recommendedName>
        <fullName evidence="2">DUF58 domain-containing protein</fullName>
    </recommendedName>
</protein>
<feature type="transmembrane region" description="Helical" evidence="1">
    <location>
        <begin position="7"/>
        <end position="27"/>
    </location>
</feature>
<comment type="caution">
    <text evidence="3">The sequence shown here is derived from an EMBL/GenBank/DDBJ whole genome shotgun (WGS) entry which is preliminary data.</text>
</comment>
<keyword evidence="4" id="KW-1185">Reference proteome</keyword>
<dbReference type="InterPro" id="IPR002881">
    <property type="entry name" value="DUF58"/>
</dbReference>
<evidence type="ECO:0000259" key="2">
    <source>
        <dbReference type="Pfam" id="PF01882"/>
    </source>
</evidence>
<dbReference type="PANTHER" id="PTHR34351:SF2">
    <property type="entry name" value="DUF58 DOMAIN-CONTAINING PROTEIN"/>
    <property type="match status" value="1"/>
</dbReference>
<evidence type="ECO:0000256" key="1">
    <source>
        <dbReference type="SAM" id="Phobius"/>
    </source>
</evidence>
<keyword evidence="1" id="KW-0812">Transmembrane</keyword>
<feature type="domain" description="DUF58" evidence="2">
    <location>
        <begin position="217"/>
        <end position="372"/>
    </location>
</feature>
<dbReference type="RefSeq" id="WP_188856842.1">
    <property type="nucleotide sequence ID" value="NZ_BMOS01000010.1"/>
</dbReference>
<dbReference type="EMBL" id="BMOS01000010">
    <property type="protein sequence ID" value="GGN56982.1"/>
    <property type="molecule type" value="Genomic_DNA"/>
</dbReference>
<dbReference type="PANTHER" id="PTHR34351">
    <property type="entry name" value="SLR1927 PROTEIN-RELATED"/>
    <property type="match status" value="1"/>
</dbReference>
<proteinExistence type="predicted"/>
<dbReference type="Proteomes" id="UP000624041">
    <property type="component" value="Unassembled WGS sequence"/>
</dbReference>
<organism evidence="3 4">
    <name type="scientific">Oceanobacillus indicireducens</name>
    <dbReference type="NCBI Taxonomy" id="1004261"/>
    <lineage>
        <taxon>Bacteria</taxon>
        <taxon>Bacillati</taxon>
        <taxon>Bacillota</taxon>
        <taxon>Bacilli</taxon>
        <taxon>Bacillales</taxon>
        <taxon>Bacillaceae</taxon>
        <taxon>Oceanobacillus</taxon>
    </lineage>
</organism>
<reference evidence="3" key="2">
    <citation type="submission" date="2020-09" db="EMBL/GenBank/DDBJ databases">
        <authorList>
            <person name="Sun Q."/>
            <person name="Ohkuma M."/>
        </authorList>
    </citation>
    <scope>NUCLEOTIDE SEQUENCE</scope>
    <source>
        <strain evidence="3">JCM 17251</strain>
    </source>
</reference>
<keyword evidence="1" id="KW-1133">Transmembrane helix</keyword>
<name>A0A917XYG0_9BACI</name>
<evidence type="ECO:0000313" key="4">
    <source>
        <dbReference type="Proteomes" id="UP000624041"/>
    </source>
</evidence>
<keyword evidence="1" id="KW-0472">Membrane</keyword>
<feature type="transmembrane region" description="Helical" evidence="1">
    <location>
        <begin position="33"/>
        <end position="53"/>
    </location>
</feature>
<evidence type="ECO:0000313" key="3">
    <source>
        <dbReference type="EMBL" id="GGN56982.1"/>
    </source>
</evidence>
<dbReference type="Pfam" id="PF01882">
    <property type="entry name" value="DUF58"/>
    <property type="match status" value="1"/>
</dbReference>
<dbReference type="AlphaFoldDB" id="A0A917XYG0"/>
<reference evidence="3" key="1">
    <citation type="journal article" date="2014" name="Int. J. Syst. Evol. Microbiol.">
        <title>Complete genome sequence of Corynebacterium casei LMG S-19264T (=DSM 44701T), isolated from a smear-ripened cheese.</title>
        <authorList>
            <consortium name="US DOE Joint Genome Institute (JGI-PGF)"/>
            <person name="Walter F."/>
            <person name="Albersmeier A."/>
            <person name="Kalinowski J."/>
            <person name="Ruckert C."/>
        </authorList>
    </citation>
    <scope>NUCLEOTIDE SEQUENCE</scope>
    <source>
        <strain evidence="3">JCM 17251</strain>
    </source>
</reference>
<sequence>MKVTIRFIGNLLFILILLAALFSYAMFQGGFVSWFLFYSYLPILLYHLCLLFYPLNHWKVSRTLPRRIVQAGDAIDVTIHLERKFPLPLYYGVVEEIMPATWNRLHHDYAFLNEPDHVTIDRTVKKMKMIGFKKQLEISYRLENLPRGELELQGVRVFISDVFGFVKKEHIFPVQDELIVQPNTREIRLLDRAVSFEQGQQVVNLFQLENTNVATGVREYAPGDRFSWIHWKQTAKNQSVMTKEFEQARSDSLFILLDACIPKRKNPLAFEASVELTLSLIKKLEKGTTNIELLTVGKETKEFTLRESNQGKSDIRYYLTKIQPDGDGPFSGALKELMLTEKRMERLVIITSTVDDFFRQTIQELRQRTAQIVIFYIQGSKFILEKEQDMIAQIKKSGIAIHLLTEKEWLTTPLEVSIR</sequence>
<gene>
    <name evidence="3" type="primary">yeaD</name>
    <name evidence="3" type="ORF">GCM10007971_17470</name>
</gene>